<feature type="region of interest" description="Disordered" evidence="1">
    <location>
        <begin position="357"/>
        <end position="389"/>
    </location>
</feature>
<gene>
    <name evidence="4" type="primary">NFATC3</name>
</gene>
<dbReference type="PANTHER" id="PTHR12533">
    <property type="entry name" value="NFAT"/>
    <property type="match status" value="1"/>
</dbReference>
<feature type="region of interest" description="Disordered" evidence="1">
    <location>
        <begin position="18"/>
        <end position="37"/>
    </location>
</feature>
<dbReference type="GeneID" id="109270732"/>
<dbReference type="GO" id="GO:0005667">
    <property type="term" value="C:transcription regulator complex"/>
    <property type="evidence" value="ECO:0007669"/>
    <property type="project" value="TreeGrafter"/>
</dbReference>
<dbReference type="PROSITE" id="PS50254">
    <property type="entry name" value="REL_2"/>
    <property type="match status" value="1"/>
</dbReference>
<feature type="domain" description="RHD" evidence="2">
    <location>
        <begin position="415"/>
        <end position="591"/>
    </location>
</feature>
<organism evidence="3 4">
    <name type="scientific">Panthera pardus</name>
    <name type="common">Leopard</name>
    <name type="synonym">Felis pardus</name>
    <dbReference type="NCBI Taxonomy" id="9691"/>
    <lineage>
        <taxon>Eukaryota</taxon>
        <taxon>Metazoa</taxon>
        <taxon>Chordata</taxon>
        <taxon>Craniata</taxon>
        <taxon>Vertebrata</taxon>
        <taxon>Euteleostomi</taxon>
        <taxon>Mammalia</taxon>
        <taxon>Eutheria</taxon>
        <taxon>Laurasiatheria</taxon>
        <taxon>Carnivora</taxon>
        <taxon>Feliformia</taxon>
        <taxon>Felidae</taxon>
        <taxon>Pantherinae</taxon>
        <taxon>Panthera</taxon>
    </lineage>
</organism>
<dbReference type="SUPFAM" id="SSF49417">
    <property type="entry name" value="p53-like transcription factors"/>
    <property type="match status" value="1"/>
</dbReference>
<dbReference type="InterPro" id="IPR037059">
    <property type="entry name" value="RHD_DNA_bind_dom_sf"/>
</dbReference>
<dbReference type="InterPro" id="IPR008366">
    <property type="entry name" value="NFAT"/>
</dbReference>
<dbReference type="InterPro" id="IPR008967">
    <property type="entry name" value="p53-like_TF_DNA-bd_sf"/>
</dbReference>
<evidence type="ECO:0000259" key="2">
    <source>
        <dbReference type="PROSITE" id="PS50254"/>
    </source>
</evidence>
<feature type="compositionally biased region" description="Polar residues" evidence="1">
    <location>
        <begin position="937"/>
        <end position="948"/>
    </location>
</feature>
<dbReference type="AlphaFoldDB" id="A0A9W2VV95"/>
<keyword evidence="3" id="KW-1185">Reference proteome</keyword>
<sequence>MTTANCGAHDELDFKLVFGEDGAPAPPSSGSRPADLEPDDCASIYIFNVDPPPSTLNSPLCLPHHGLPSHSSVLSPSFQLQGHKNYEGTCEIPESKYSPLSGPKPFECPSIQITSISPNCHQEIDTHEDDLHINDPEREYLERPSRDHLYLPLEPSYRESSLSPSPASSISSRSWFSDASSCESLSHIYDDVDSELNEAAARFTLGSPLTSPGGSPGGCPGEESWHQQYGLGHSLSPRQSPCHSPRSSVTDENWLSPRPASGPSSRPTSPCGKRRHSSAEVCYAGSLSPHHSPVPSPGHSPRGSVTEDTWLNASVQGGSGLGPALFPFQYCVETDIPLKTRKTSEDQATILPGKLELCSDDQGSLSPSRETSVDDGLGSQYPLKKDSSGDQFLSVPSPFTWSKPKPGHTPIFRTSSLPPLDWPLPTHFGQCELKIEVQPKTHHRAHYETEGSRGAVKASTGGHPVVKLLGYNEKPINLQMFIGTADDRYLRPHAFYQVHRITGKTVATASQEIIIASTKVLEIPLLPENNMSASIDCAGILKLRNSDIELRKGETDIGRKNTRVRLVFRVHIPQPNGKVLSLQTASIPVECFLMKQEHKEEVDLSSVPSLSVPHPAQTQRPSSDTGHPHNSVLSTQRSLVCPIQQTYASMVTSSHLPQLQCRDESAGKEQHMLPSSVMHQPFQVTPTPPVGSSYQPMQTNVVYNGPTCLPVNAASSQEFDPVLFPQDAALPTLINLGCQPSSSIPFHSSNSGPTGHLLAHTPHSVQTLPHLQSMGYHCSTTGQRSLSSPGADQVAGQPPPQLQPITYGPSHSGSGTAASPVASHPLASSPLSGPPSPQLQPMPYQSPSSGTASSPSLATRMHSGQHSTQAQSTGQGGLSAPSSLICHNLCDPASFPPDEATVNIKPEPEEQEPNFSTIGLQDITLDDVNEIIGRDMSQISVSQGTGASRQAPLPGPDSLDLGRSDGL</sequence>
<dbReference type="PRINTS" id="PR01789">
    <property type="entry name" value="NUCFACTORATC"/>
</dbReference>
<feature type="compositionally biased region" description="Low complexity" evidence="1">
    <location>
        <begin position="256"/>
        <end position="270"/>
    </location>
</feature>
<feature type="compositionally biased region" description="Polar residues" evidence="1">
    <location>
        <begin position="361"/>
        <end position="370"/>
    </location>
</feature>
<dbReference type="InterPro" id="IPR011539">
    <property type="entry name" value="RHD_DNA_bind_dom"/>
</dbReference>
<dbReference type="CTD" id="4775"/>
<feature type="region of interest" description="Disordered" evidence="1">
    <location>
        <begin position="775"/>
        <end position="879"/>
    </location>
</feature>
<evidence type="ECO:0000313" key="4">
    <source>
        <dbReference type="RefSeq" id="XP_053762555.1"/>
    </source>
</evidence>
<dbReference type="PANTHER" id="PTHR12533:SF6">
    <property type="entry name" value="NUCLEAR FACTOR OF ACTIVATED T-CELLS, CYTOPLASMIC 3"/>
    <property type="match status" value="1"/>
</dbReference>
<dbReference type="FunFam" id="2.60.40.340:FF:000001">
    <property type="entry name" value="Nuclear factor of activated T-cells, cytoplasmic, calcineurin-dependent 2"/>
    <property type="match status" value="1"/>
</dbReference>
<feature type="region of interest" description="Disordered" evidence="1">
    <location>
        <begin position="936"/>
        <end position="967"/>
    </location>
</feature>
<dbReference type="Proteomes" id="UP001165780">
    <property type="component" value="Unplaced"/>
</dbReference>
<protein>
    <submittedName>
        <fullName evidence="4">Nuclear factor of activated T-cells, cytoplasmic 3 isoform X4</fullName>
    </submittedName>
</protein>
<feature type="compositionally biased region" description="Low complexity" evidence="1">
    <location>
        <begin position="841"/>
        <end position="859"/>
    </location>
</feature>
<dbReference type="GO" id="GO:0033173">
    <property type="term" value="P:calcineurin-NFAT signaling cascade"/>
    <property type="evidence" value="ECO:0007669"/>
    <property type="project" value="TreeGrafter"/>
</dbReference>
<feature type="compositionally biased region" description="Polar residues" evidence="1">
    <location>
        <begin position="778"/>
        <end position="790"/>
    </location>
</feature>
<dbReference type="Gene3D" id="2.60.40.340">
    <property type="entry name" value="Rel homology domain (RHD), DNA-binding domain"/>
    <property type="match status" value="1"/>
</dbReference>
<dbReference type="CDD" id="cd07881">
    <property type="entry name" value="RHD-n_NFAT"/>
    <property type="match status" value="1"/>
</dbReference>
<name>A0A9W2VV95_PANPR</name>
<accession>A0A9W2VV95</accession>
<dbReference type="GO" id="GO:0000981">
    <property type="term" value="F:DNA-binding transcription factor activity, RNA polymerase II-specific"/>
    <property type="evidence" value="ECO:0007669"/>
    <property type="project" value="TreeGrafter"/>
</dbReference>
<feature type="compositionally biased region" description="Polar residues" evidence="1">
    <location>
        <begin position="616"/>
        <end position="625"/>
    </location>
</feature>
<feature type="compositionally biased region" description="Low complexity" evidence="1">
    <location>
        <begin position="604"/>
        <end position="613"/>
    </location>
</feature>
<dbReference type="RefSeq" id="XP_053762555.1">
    <property type="nucleotide sequence ID" value="XM_053906580.1"/>
</dbReference>
<reference evidence="4" key="1">
    <citation type="submission" date="2025-08" db="UniProtKB">
        <authorList>
            <consortium name="RefSeq"/>
        </authorList>
    </citation>
    <scope>IDENTIFICATION</scope>
    <source>
        <tissue evidence="4">Whole blood</tissue>
    </source>
</reference>
<dbReference type="GO" id="GO:0000978">
    <property type="term" value="F:RNA polymerase II cis-regulatory region sequence-specific DNA binding"/>
    <property type="evidence" value="ECO:0007669"/>
    <property type="project" value="TreeGrafter"/>
</dbReference>
<feature type="region of interest" description="Disordered" evidence="1">
    <location>
        <begin position="897"/>
        <end position="921"/>
    </location>
</feature>
<feature type="region of interest" description="Disordered" evidence="1">
    <location>
        <begin position="205"/>
        <end position="306"/>
    </location>
</feature>
<feature type="compositionally biased region" description="Polar residues" evidence="1">
    <location>
        <begin position="236"/>
        <end position="253"/>
    </location>
</feature>
<evidence type="ECO:0000256" key="1">
    <source>
        <dbReference type="SAM" id="MobiDB-lite"/>
    </source>
</evidence>
<dbReference type="Pfam" id="PF00554">
    <property type="entry name" value="RHD_DNA_bind"/>
    <property type="match status" value="1"/>
</dbReference>
<proteinExistence type="predicted"/>
<feature type="compositionally biased region" description="Low complexity" evidence="1">
    <location>
        <begin position="818"/>
        <end position="831"/>
    </location>
</feature>
<evidence type="ECO:0000313" key="3">
    <source>
        <dbReference type="Proteomes" id="UP001165780"/>
    </source>
</evidence>
<feature type="region of interest" description="Disordered" evidence="1">
    <location>
        <begin position="604"/>
        <end position="633"/>
    </location>
</feature>
<feature type="compositionally biased region" description="Polar residues" evidence="1">
    <location>
        <begin position="862"/>
        <end position="873"/>
    </location>
</feature>